<dbReference type="Pfam" id="PF00534">
    <property type="entry name" value="Glycos_transf_1"/>
    <property type="match status" value="1"/>
</dbReference>
<evidence type="ECO:0000256" key="2">
    <source>
        <dbReference type="ARBA" id="ARBA00022679"/>
    </source>
</evidence>
<gene>
    <name evidence="5" type="ORF">A2W58_02045</name>
</gene>
<evidence type="ECO:0008006" key="7">
    <source>
        <dbReference type="Google" id="ProtNLM"/>
    </source>
</evidence>
<dbReference type="Pfam" id="PF13579">
    <property type="entry name" value="Glyco_trans_4_4"/>
    <property type="match status" value="1"/>
</dbReference>
<proteinExistence type="predicted"/>
<dbReference type="PANTHER" id="PTHR12526">
    <property type="entry name" value="GLYCOSYLTRANSFERASE"/>
    <property type="match status" value="1"/>
</dbReference>
<feature type="domain" description="Glycosyltransferase subfamily 4-like N-terminal" evidence="4">
    <location>
        <begin position="15"/>
        <end position="184"/>
    </location>
</feature>
<comment type="caution">
    <text evidence="5">The sequence shown here is derived from an EMBL/GenBank/DDBJ whole genome shotgun (WGS) entry which is preliminary data.</text>
</comment>
<dbReference type="InterPro" id="IPR028098">
    <property type="entry name" value="Glyco_trans_4-like_N"/>
</dbReference>
<keyword evidence="2" id="KW-0808">Transferase</keyword>
<evidence type="ECO:0000313" key="6">
    <source>
        <dbReference type="Proteomes" id="UP000179264"/>
    </source>
</evidence>
<dbReference type="InterPro" id="IPR001296">
    <property type="entry name" value="Glyco_trans_1"/>
</dbReference>
<dbReference type="Proteomes" id="UP000179264">
    <property type="component" value="Unassembled WGS sequence"/>
</dbReference>
<accession>A0A1G2T6X3</accession>
<evidence type="ECO:0000313" key="5">
    <source>
        <dbReference type="EMBL" id="OHA93027.1"/>
    </source>
</evidence>
<evidence type="ECO:0000256" key="1">
    <source>
        <dbReference type="ARBA" id="ARBA00022676"/>
    </source>
</evidence>
<organism evidence="5 6">
    <name type="scientific">Candidatus Zambryskibacteria bacterium RIFCSPHIGHO2_02_38_10.5</name>
    <dbReference type="NCBI Taxonomy" id="1802742"/>
    <lineage>
        <taxon>Bacteria</taxon>
        <taxon>Candidatus Zambryskiibacteriota</taxon>
    </lineage>
</organism>
<reference evidence="5 6" key="1">
    <citation type="journal article" date="2016" name="Nat. Commun.">
        <title>Thousands of microbial genomes shed light on interconnected biogeochemical processes in an aquifer system.</title>
        <authorList>
            <person name="Anantharaman K."/>
            <person name="Brown C.T."/>
            <person name="Hug L.A."/>
            <person name="Sharon I."/>
            <person name="Castelle C.J."/>
            <person name="Probst A.J."/>
            <person name="Thomas B.C."/>
            <person name="Singh A."/>
            <person name="Wilkins M.J."/>
            <person name="Karaoz U."/>
            <person name="Brodie E.L."/>
            <person name="Williams K.H."/>
            <person name="Hubbard S.S."/>
            <person name="Banfield J.F."/>
        </authorList>
    </citation>
    <scope>NUCLEOTIDE SEQUENCE [LARGE SCALE GENOMIC DNA]</scope>
</reference>
<dbReference type="GO" id="GO:0016757">
    <property type="term" value="F:glycosyltransferase activity"/>
    <property type="evidence" value="ECO:0007669"/>
    <property type="project" value="UniProtKB-KW"/>
</dbReference>
<dbReference type="EMBL" id="MHVL01000028">
    <property type="protein sequence ID" value="OHA93027.1"/>
    <property type="molecule type" value="Genomic_DNA"/>
</dbReference>
<keyword evidence="1" id="KW-0328">Glycosyltransferase</keyword>
<dbReference type="Gene3D" id="3.40.50.2000">
    <property type="entry name" value="Glycogen Phosphorylase B"/>
    <property type="match status" value="2"/>
</dbReference>
<feature type="domain" description="Glycosyl transferase family 1" evidence="3">
    <location>
        <begin position="195"/>
        <end position="355"/>
    </location>
</feature>
<name>A0A1G2T6X3_9BACT</name>
<evidence type="ECO:0000259" key="3">
    <source>
        <dbReference type="Pfam" id="PF00534"/>
    </source>
</evidence>
<dbReference type="SUPFAM" id="SSF53756">
    <property type="entry name" value="UDP-Glycosyltransferase/glycogen phosphorylase"/>
    <property type="match status" value="1"/>
</dbReference>
<evidence type="ECO:0000259" key="4">
    <source>
        <dbReference type="Pfam" id="PF13579"/>
    </source>
</evidence>
<dbReference type="PANTHER" id="PTHR12526:SF629">
    <property type="entry name" value="TEICHURONIC ACID BIOSYNTHESIS GLYCOSYLTRANSFERASE TUAH-RELATED"/>
    <property type="match status" value="1"/>
</dbReference>
<dbReference type="AlphaFoldDB" id="A0A1G2T6X3"/>
<dbReference type="CDD" id="cd03801">
    <property type="entry name" value="GT4_PimA-like"/>
    <property type="match status" value="1"/>
</dbReference>
<sequence length="383" mass="42830">MKIVIATPIYPPEIGGPATYTKELCRHISKNYDITVVAYTDSYEAFPNTKLISVSKHRSLPVRLIKYFLAVWKVSRNADLIYVQNAMAAGLPVALVSILRGIPFILKFVGDEAWERATQHHLTEKRLEEFLKNPDGGFKIKMMMAVQGFVLRKAKLVTTPSVYLGEDIGTAYNIDPKRVITNYNAAEESEVLPFKTKRKIHQIVTTARLVAWKGIDGIIRATSILKTKFPEVKLVVAGDGPETENLKKLIKELNLSESVTLLGKISRAETWQLRKNSEVYVLNSTYEGLPHTVLTSFAAEIPTVATDISGTNEAIYHEKTGLLVKPGDTEGLALAIQRLFEDKELCGELVQNGTKLLEEKFSWKKHVEILNGFFQSVLSKPSN</sequence>
<protein>
    <recommendedName>
        <fullName evidence="7">Glycosyl transferase family 1 domain-containing protein</fullName>
    </recommendedName>
</protein>